<keyword evidence="1" id="KW-0472">Membrane</keyword>
<dbReference type="InterPro" id="IPR001902">
    <property type="entry name" value="SLC26A/SulP_fam"/>
</dbReference>
<dbReference type="GO" id="GO:0016020">
    <property type="term" value="C:membrane"/>
    <property type="evidence" value="ECO:0007669"/>
    <property type="project" value="InterPro"/>
</dbReference>
<dbReference type="PANTHER" id="PTHR11814">
    <property type="entry name" value="SULFATE TRANSPORTER"/>
    <property type="match status" value="1"/>
</dbReference>
<feature type="domain" description="STAS" evidence="2">
    <location>
        <begin position="21"/>
        <end position="148"/>
    </location>
</feature>
<sequence>SARIAVLGRIGDTDIYRDVREYPAAEELPGLKIVRFDAPLNFANAERLRDFVMQLVDDCARPADSDDQAGKSSRVHTILLDCSSWVYADMVGIRTVKEAYALLLSRNYRVLFAACKDSVRLLFFQEDFLKDADVSLFYLTVHDAVLFASRVAPNNQAETIWRIPHIDLIMWLVAALSVLILNLAIGLGFTLFSVILRTQSARIAVLGRIGDTDIYRDVREYPAAEELPGLKMVCFDAPLNFATRNDSETLCCSWSMTLIVSFLSHCEQRRAVYQSRGTDLPDRYGQ</sequence>
<evidence type="ECO:0000256" key="1">
    <source>
        <dbReference type="SAM" id="Phobius"/>
    </source>
</evidence>
<keyword evidence="1" id="KW-1133">Transmembrane helix</keyword>
<evidence type="ECO:0000313" key="4">
    <source>
        <dbReference type="WBParaSite" id="maker-uti_cns_0001968-snap-gene-0.13-mRNA-1"/>
    </source>
</evidence>
<dbReference type="GO" id="GO:0055085">
    <property type="term" value="P:transmembrane transport"/>
    <property type="evidence" value="ECO:0007669"/>
    <property type="project" value="InterPro"/>
</dbReference>
<dbReference type="SUPFAM" id="SSF52091">
    <property type="entry name" value="SpoIIaa-like"/>
    <property type="match status" value="1"/>
</dbReference>
<dbReference type="PROSITE" id="PS50801">
    <property type="entry name" value="STAS"/>
    <property type="match status" value="1"/>
</dbReference>
<organism evidence="3 4">
    <name type="scientific">Macrostomum lignano</name>
    <dbReference type="NCBI Taxonomy" id="282301"/>
    <lineage>
        <taxon>Eukaryota</taxon>
        <taxon>Metazoa</taxon>
        <taxon>Spiralia</taxon>
        <taxon>Lophotrochozoa</taxon>
        <taxon>Platyhelminthes</taxon>
        <taxon>Rhabditophora</taxon>
        <taxon>Macrostomorpha</taxon>
        <taxon>Macrostomida</taxon>
        <taxon>Macrostomidae</taxon>
        <taxon>Macrostomum</taxon>
    </lineage>
</organism>
<dbReference type="CDD" id="cd07042">
    <property type="entry name" value="STAS_SulP_like_sulfate_transporter"/>
    <property type="match status" value="1"/>
</dbReference>
<dbReference type="Gene3D" id="3.30.750.24">
    <property type="entry name" value="STAS domain"/>
    <property type="match status" value="2"/>
</dbReference>
<dbReference type="InterPro" id="IPR036513">
    <property type="entry name" value="STAS_dom_sf"/>
</dbReference>
<proteinExistence type="predicted"/>
<keyword evidence="1" id="KW-0812">Transmembrane</keyword>
<accession>A0A1I8GHG5</accession>
<dbReference type="Pfam" id="PF01740">
    <property type="entry name" value="STAS"/>
    <property type="match status" value="1"/>
</dbReference>
<name>A0A1I8GHG5_9PLAT</name>
<dbReference type="WBParaSite" id="maker-uti_cns_0001968-snap-gene-0.13-mRNA-1">
    <property type="protein sequence ID" value="maker-uti_cns_0001968-snap-gene-0.13-mRNA-1"/>
    <property type="gene ID" value="maker-uti_cns_0001968-snap-gene-0.13"/>
</dbReference>
<dbReference type="Proteomes" id="UP000095280">
    <property type="component" value="Unplaced"/>
</dbReference>
<dbReference type="InterPro" id="IPR002645">
    <property type="entry name" value="STAS_dom"/>
</dbReference>
<keyword evidence="3" id="KW-1185">Reference proteome</keyword>
<dbReference type="AlphaFoldDB" id="A0A1I8GHG5"/>
<reference evidence="4" key="1">
    <citation type="submission" date="2016-11" db="UniProtKB">
        <authorList>
            <consortium name="WormBaseParasite"/>
        </authorList>
    </citation>
    <scope>IDENTIFICATION</scope>
</reference>
<evidence type="ECO:0000259" key="2">
    <source>
        <dbReference type="PROSITE" id="PS50801"/>
    </source>
</evidence>
<feature type="transmembrane region" description="Helical" evidence="1">
    <location>
        <begin position="168"/>
        <end position="196"/>
    </location>
</feature>
<protein>
    <submittedName>
        <fullName evidence="4">STAS domain-containing protein</fullName>
    </submittedName>
</protein>
<evidence type="ECO:0000313" key="3">
    <source>
        <dbReference type="Proteomes" id="UP000095280"/>
    </source>
</evidence>